<dbReference type="PANTHER" id="PTHR19375">
    <property type="entry name" value="HEAT SHOCK PROTEIN 70KDA"/>
    <property type="match status" value="1"/>
</dbReference>
<dbReference type="SUPFAM" id="SSF100920">
    <property type="entry name" value="Heat shock protein 70kD (HSP70), peptide-binding domain"/>
    <property type="match status" value="1"/>
</dbReference>
<dbReference type="Gene3D" id="1.20.1270.10">
    <property type="match status" value="3"/>
</dbReference>
<comment type="caution">
    <text evidence="8">The sequence shown here is derived from an EMBL/GenBank/DDBJ whole genome shotgun (WGS) entry which is preliminary data.</text>
</comment>
<dbReference type="GO" id="GO:0005524">
    <property type="term" value="F:ATP binding"/>
    <property type="evidence" value="ECO:0007669"/>
    <property type="project" value="UniProtKB-KW"/>
</dbReference>
<dbReference type="InterPro" id="IPR018181">
    <property type="entry name" value="Heat_shock_70_CS"/>
</dbReference>
<dbReference type="FunFam" id="3.90.640.10:FF:000002">
    <property type="entry name" value="Heat shock 70 kDa"/>
    <property type="match status" value="1"/>
</dbReference>
<name>A0A6A1UMR5_9ROSI</name>
<reference evidence="8 9" key="1">
    <citation type="journal article" date="2019" name="Plant Biotechnol. J.">
        <title>The red bayberry genome and genetic basis of sex determination.</title>
        <authorList>
            <person name="Jia H.M."/>
            <person name="Jia H.J."/>
            <person name="Cai Q.L."/>
            <person name="Wang Y."/>
            <person name="Zhao H.B."/>
            <person name="Yang W.F."/>
            <person name="Wang G.Y."/>
            <person name="Li Y.H."/>
            <person name="Zhan D.L."/>
            <person name="Shen Y.T."/>
            <person name="Niu Q.F."/>
            <person name="Chang L."/>
            <person name="Qiu J."/>
            <person name="Zhao L."/>
            <person name="Xie H.B."/>
            <person name="Fu W.Y."/>
            <person name="Jin J."/>
            <person name="Li X.W."/>
            <person name="Jiao Y."/>
            <person name="Zhou C.C."/>
            <person name="Tu T."/>
            <person name="Chai C.Y."/>
            <person name="Gao J.L."/>
            <person name="Fan L.J."/>
            <person name="van de Weg E."/>
            <person name="Wang J.Y."/>
            <person name="Gao Z.S."/>
        </authorList>
    </citation>
    <scope>NUCLEOTIDE SEQUENCE [LARGE SCALE GENOMIC DNA]</scope>
    <source>
        <tissue evidence="8">Leaves</tissue>
    </source>
</reference>
<dbReference type="InterPro" id="IPR013126">
    <property type="entry name" value="Hsp_70_fam"/>
</dbReference>
<dbReference type="SUPFAM" id="SSF100934">
    <property type="entry name" value="Heat shock protein 70kD (HSP70), C-terminal subdomain"/>
    <property type="match status" value="3"/>
</dbReference>
<dbReference type="PROSITE" id="PS00329">
    <property type="entry name" value="HSP70_2"/>
    <property type="match status" value="1"/>
</dbReference>
<evidence type="ECO:0000256" key="4">
    <source>
        <dbReference type="ARBA" id="ARBA00023016"/>
    </source>
</evidence>
<dbReference type="AlphaFoldDB" id="A0A6A1UMR5"/>
<dbReference type="GO" id="GO:0140662">
    <property type="term" value="F:ATP-dependent protein folding chaperone"/>
    <property type="evidence" value="ECO:0007669"/>
    <property type="project" value="InterPro"/>
</dbReference>
<dbReference type="Proteomes" id="UP000516437">
    <property type="component" value="Unassembled WGS sequence"/>
</dbReference>
<keyword evidence="2 5" id="KW-0547">Nucleotide-binding</keyword>
<sequence>MDAGVIAGLNVMRIINEPTAAAIAYGLDKENGISEKNVLIFDLGGGTLDVSLFTVVDGIFEVKATAGNTHLGGEDFDRRMAKHFVEVFKGKHKKDITGGKALRKLLNACERAKRVLSSNTRTTIQIDSLYDGTDFSSNITRDRFEELNMDLFRKCMEPVKKCLGDAKMDKNSVHDVVLVGGSTRIPKVQQLLKEFFDGKELCERVNPDEAVAYGAAVQAALLNNQGNRKLRGILCVDVTPFSLGLQTAGDVMSVLVPKNTVIPAKKVKEFSTKLDNQRGVLIRVYEGECGSTRSLDNNLLGKFELSGIRLAPSGVPKITVSFDIDADGILSASAKDKVSGQKNGITITDKGRLSKKEIEKLLQEAKKYKAEDEEHNMKVETKNALENYAYNMMNTFKDEKFAAKVPSARKKEIEDVIEQAIDWLERNQLAEVEEFEFKQAELESICHPVIAQIDQGTDVNDGEGVQEDEEHKEEIKDMAQEAEKYMHQDKERKMEVKRKNVLENYAYEMRNVFRDDKIAAKVPAADKEKIEDAIEHAIRWFKLNQLAEEHELEDKKRELWSVCNPVIAKICVHTNGPGGAMQEKTAPKREIENKVPEDEKYMARDKEQEEENEKNMARNQVHQETVEKNVAKDKIHQKKVEAKKALESCAHDMRYTIRDMKNALTTTEDKIEQAILWLDRNQLAEAEEFEQKIKELEGVCVQFITKMNQGAAAENS</sequence>
<evidence type="ECO:0000256" key="7">
    <source>
        <dbReference type="SAM" id="MobiDB-lite"/>
    </source>
</evidence>
<dbReference type="InterPro" id="IPR029047">
    <property type="entry name" value="HSP70_peptide-bd_sf"/>
</dbReference>
<evidence type="ECO:0000256" key="5">
    <source>
        <dbReference type="RuleBase" id="RU003322"/>
    </source>
</evidence>
<dbReference type="FunFam" id="3.30.420.40:FF:000465">
    <property type="entry name" value="Heat shock cognate 70 kDa protein 2"/>
    <property type="match status" value="1"/>
</dbReference>
<evidence type="ECO:0000256" key="6">
    <source>
        <dbReference type="SAM" id="Coils"/>
    </source>
</evidence>
<dbReference type="FunFam" id="2.60.34.10:FF:000012">
    <property type="entry name" value="Heat shock 70 kDa protein"/>
    <property type="match status" value="1"/>
</dbReference>
<keyword evidence="3 5" id="KW-0067">ATP-binding</keyword>
<evidence type="ECO:0000256" key="1">
    <source>
        <dbReference type="ARBA" id="ARBA00007381"/>
    </source>
</evidence>
<dbReference type="GO" id="GO:0006950">
    <property type="term" value="P:response to stress"/>
    <property type="evidence" value="ECO:0007669"/>
    <property type="project" value="UniProtKB-ARBA"/>
</dbReference>
<feature type="region of interest" description="Disordered" evidence="7">
    <location>
        <begin position="578"/>
        <end position="625"/>
    </location>
</feature>
<gene>
    <name evidence="8" type="ORF">CJ030_MR0G003394</name>
</gene>
<evidence type="ECO:0000313" key="8">
    <source>
        <dbReference type="EMBL" id="KAB1201496.1"/>
    </source>
</evidence>
<dbReference type="Gene3D" id="3.90.640.10">
    <property type="entry name" value="Actin, Chain A, domain 4"/>
    <property type="match status" value="1"/>
</dbReference>
<dbReference type="EMBL" id="RXIC02000065">
    <property type="protein sequence ID" value="KAB1201496.1"/>
    <property type="molecule type" value="Genomic_DNA"/>
</dbReference>
<evidence type="ECO:0000256" key="3">
    <source>
        <dbReference type="ARBA" id="ARBA00022840"/>
    </source>
</evidence>
<dbReference type="Gene3D" id="2.60.34.10">
    <property type="entry name" value="Substrate Binding Domain Of DNAk, Chain A, domain 1"/>
    <property type="match status" value="1"/>
</dbReference>
<feature type="coiled-coil region" evidence="6">
    <location>
        <begin position="351"/>
        <end position="378"/>
    </location>
</feature>
<dbReference type="Gene3D" id="3.30.420.40">
    <property type="match status" value="2"/>
</dbReference>
<evidence type="ECO:0000313" key="9">
    <source>
        <dbReference type="Proteomes" id="UP000516437"/>
    </source>
</evidence>
<dbReference type="OrthoDB" id="3789372at2759"/>
<keyword evidence="4 8" id="KW-0346">Stress response</keyword>
<dbReference type="InterPro" id="IPR043129">
    <property type="entry name" value="ATPase_NBD"/>
</dbReference>
<organism evidence="8 9">
    <name type="scientific">Morella rubra</name>
    <name type="common">Chinese bayberry</name>
    <dbReference type="NCBI Taxonomy" id="262757"/>
    <lineage>
        <taxon>Eukaryota</taxon>
        <taxon>Viridiplantae</taxon>
        <taxon>Streptophyta</taxon>
        <taxon>Embryophyta</taxon>
        <taxon>Tracheophyta</taxon>
        <taxon>Spermatophyta</taxon>
        <taxon>Magnoliopsida</taxon>
        <taxon>eudicotyledons</taxon>
        <taxon>Gunneridae</taxon>
        <taxon>Pentapetalae</taxon>
        <taxon>rosids</taxon>
        <taxon>fabids</taxon>
        <taxon>Fagales</taxon>
        <taxon>Myricaceae</taxon>
        <taxon>Morella</taxon>
    </lineage>
</organism>
<evidence type="ECO:0000256" key="2">
    <source>
        <dbReference type="ARBA" id="ARBA00022741"/>
    </source>
</evidence>
<dbReference type="Pfam" id="PF00012">
    <property type="entry name" value="HSP70"/>
    <property type="match status" value="1"/>
</dbReference>
<comment type="similarity">
    <text evidence="1 5">Belongs to the heat shock protein 70 family.</text>
</comment>
<dbReference type="PRINTS" id="PR00301">
    <property type="entry name" value="HEATSHOCK70"/>
</dbReference>
<accession>A0A6A1UMR5</accession>
<dbReference type="InterPro" id="IPR029048">
    <property type="entry name" value="HSP70_C_sf"/>
</dbReference>
<dbReference type="PROSITE" id="PS01036">
    <property type="entry name" value="HSP70_3"/>
    <property type="match status" value="1"/>
</dbReference>
<dbReference type="SUPFAM" id="SSF53067">
    <property type="entry name" value="Actin-like ATPase domain"/>
    <property type="match status" value="2"/>
</dbReference>
<keyword evidence="6" id="KW-0175">Coiled coil</keyword>
<proteinExistence type="inferred from homology"/>
<keyword evidence="9" id="KW-1185">Reference proteome</keyword>
<feature type="compositionally biased region" description="Basic and acidic residues" evidence="7">
    <location>
        <begin position="585"/>
        <end position="607"/>
    </location>
</feature>
<dbReference type="FunFam" id="3.30.420.40:FF:000806">
    <property type="entry name" value="Uncharacterized protein"/>
    <property type="match status" value="1"/>
</dbReference>
<protein>
    <submittedName>
        <fullName evidence="8">Heat shock cognate 70 kDa protein 2</fullName>
    </submittedName>
</protein>